<dbReference type="Proteomes" id="UP000093695">
    <property type="component" value="Chromosome"/>
</dbReference>
<accession>A0A193BXU9</accession>
<sequence>MSNELGLHPVPDLLPEGQDSPEQQAVRRKAALAVASRATSVDDCAKLLDMLGLHESSGRSSEVA</sequence>
<reference evidence="2 3" key="1">
    <citation type="journal article" date="2015" name="Genome Announc.">
        <title>Draft Genome Sequence of Norvancomycin-Producing Strain Amycolatopsis orientalis CPCC200066.</title>
        <authorList>
            <person name="Lei X."/>
            <person name="Yuan F."/>
            <person name="Shi Y."/>
            <person name="Li X."/>
            <person name="Wang L."/>
            <person name="Hong B."/>
        </authorList>
    </citation>
    <scope>NUCLEOTIDE SEQUENCE [LARGE SCALE GENOMIC DNA]</scope>
    <source>
        <strain evidence="2 3">B-37</strain>
    </source>
</reference>
<dbReference type="AlphaFoldDB" id="A0A193BXU9"/>
<dbReference type="KEGG" id="aori:SD37_16020"/>
<dbReference type="RefSeq" id="WP_044850193.1">
    <property type="nucleotide sequence ID" value="NZ_CP016174.1"/>
</dbReference>
<evidence type="ECO:0000256" key="1">
    <source>
        <dbReference type="SAM" id="MobiDB-lite"/>
    </source>
</evidence>
<evidence type="ECO:0000313" key="2">
    <source>
        <dbReference type="EMBL" id="ANN17003.1"/>
    </source>
</evidence>
<name>A0A193BXU9_AMYOR</name>
<organism evidence="2 3">
    <name type="scientific">Amycolatopsis orientalis</name>
    <name type="common">Nocardia orientalis</name>
    <dbReference type="NCBI Taxonomy" id="31958"/>
    <lineage>
        <taxon>Bacteria</taxon>
        <taxon>Bacillati</taxon>
        <taxon>Actinomycetota</taxon>
        <taxon>Actinomycetes</taxon>
        <taxon>Pseudonocardiales</taxon>
        <taxon>Pseudonocardiaceae</taxon>
        <taxon>Amycolatopsis</taxon>
    </lineage>
</organism>
<dbReference type="EMBL" id="CP016174">
    <property type="protein sequence ID" value="ANN17003.1"/>
    <property type="molecule type" value="Genomic_DNA"/>
</dbReference>
<feature type="region of interest" description="Disordered" evidence="1">
    <location>
        <begin position="1"/>
        <end position="28"/>
    </location>
</feature>
<dbReference type="eggNOG" id="ENOG502ZFU8">
    <property type="taxonomic scope" value="Bacteria"/>
</dbReference>
<evidence type="ECO:0000313" key="3">
    <source>
        <dbReference type="Proteomes" id="UP000093695"/>
    </source>
</evidence>
<proteinExistence type="predicted"/>
<keyword evidence="3" id="KW-1185">Reference proteome</keyword>
<gene>
    <name evidence="2" type="ORF">SD37_16020</name>
</gene>
<protein>
    <submittedName>
        <fullName evidence="2">Uncharacterized protein</fullName>
    </submittedName>
</protein>